<dbReference type="GeneID" id="300576818"/>
<name>A0ABY2H3H4_9HYPO</name>
<dbReference type="RefSeq" id="XP_073558994.1">
    <property type="nucleotide sequence ID" value="XM_073702368.1"/>
</dbReference>
<sequence>MPNWNHLPEELRLQVLETLAQDPYSGSRRASLTNYALVCKSWQRIFEKINFQRLVLHQDDLDGVARLPKRCRPYVAHVCLRIELSEYVPWAGDRLATIRPAIVRPERMEDIATNSEIIELAIGKLFDGLKSWEKWAKPDHRITLEISFHSPSDSRYIARGIHAKELDRGLPSTDGRSRDGAADRIFGGYVHIQFHQQLPVLNMVERFIMQRHTRRQPTSFTMHQLLSRFPDLKDLVFEPWQQFLDTSQDRVDAGYVRFVKGSLPKGLRHFTFFEDHDEERTKSSLAQGVPARAPNPNVSAALARRSLGLESLSASFLVDARDFFRLSKREWTWPNLQSLTLTSRYLESTRGSYEINDMLNAAAEAALAMPMLETLEIWNGGPGHAAVFRYSAKKGGATLAWIGTWDLFIDSGVVDAWRTVALKSHGRQMRGLEKRFIESPHEIRGHGDAIQLLETKERVISPQSLEELQFEAKDGCMCFP</sequence>
<comment type="caution">
    <text evidence="2">The sequence shown here is derived from an EMBL/GenBank/DDBJ whole genome shotgun (WGS) entry which is preliminary data.</text>
</comment>
<proteinExistence type="predicted"/>
<keyword evidence="3" id="KW-1185">Reference proteome</keyword>
<feature type="domain" description="DUF6546" evidence="1">
    <location>
        <begin position="262"/>
        <end position="460"/>
    </location>
</feature>
<dbReference type="Proteomes" id="UP001642720">
    <property type="component" value="Unassembled WGS sequence"/>
</dbReference>
<gene>
    <name evidence="2" type="ORF">CCMA1212_005090</name>
</gene>
<reference evidence="2 3" key="1">
    <citation type="submission" date="2018-01" db="EMBL/GenBank/DDBJ databases">
        <title>Genome characterization of the sugarcane-associated fungus Trichoderma ghanense CCMA-1212 and their application in lignocelulose bioconversion.</title>
        <authorList>
            <person name="Steindorff A.S."/>
            <person name="Mendes T.D."/>
            <person name="Vilela E.S.D."/>
            <person name="Rodrigues D.S."/>
            <person name="Formighieri E.F."/>
            <person name="Melo I.S."/>
            <person name="Favaro L.C.L."/>
        </authorList>
    </citation>
    <scope>NUCLEOTIDE SEQUENCE [LARGE SCALE GENOMIC DNA]</scope>
    <source>
        <strain evidence="2 3">CCMA-1212</strain>
    </source>
</reference>
<dbReference type="EMBL" id="PPTA01000006">
    <property type="protein sequence ID" value="TFB02793.1"/>
    <property type="molecule type" value="Genomic_DNA"/>
</dbReference>
<organism evidence="2 3">
    <name type="scientific">Trichoderma ghanense</name>
    <dbReference type="NCBI Taxonomy" id="65468"/>
    <lineage>
        <taxon>Eukaryota</taxon>
        <taxon>Fungi</taxon>
        <taxon>Dikarya</taxon>
        <taxon>Ascomycota</taxon>
        <taxon>Pezizomycotina</taxon>
        <taxon>Sordariomycetes</taxon>
        <taxon>Hypocreomycetidae</taxon>
        <taxon>Hypocreales</taxon>
        <taxon>Hypocreaceae</taxon>
        <taxon>Trichoderma</taxon>
    </lineage>
</organism>
<accession>A0ABY2H3H4</accession>
<evidence type="ECO:0000259" key="1">
    <source>
        <dbReference type="Pfam" id="PF20183"/>
    </source>
</evidence>
<protein>
    <recommendedName>
        <fullName evidence="1">DUF6546 domain-containing protein</fullName>
    </recommendedName>
</protein>
<dbReference type="InterPro" id="IPR046676">
    <property type="entry name" value="DUF6546"/>
</dbReference>
<dbReference type="Pfam" id="PF20183">
    <property type="entry name" value="DUF6546"/>
    <property type="match status" value="1"/>
</dbReference>
<evidence type="ECO:0000313" key="3">
    <source>
        <dbReference type="Proteomes" id="UP001642720"/>
    </source>
</evidence>
<evidence type="ECO:0000313" key="2">
    <source>
        <dbReference type="EMBL" id="TFB02793.1"/>
    </source>
</evidence>